<reference evidence="1 2" key="1">
    <citation type="submission" date="2019-02" db="EMBL/GenBank/DDBJ databases">
        <title>Genome sequencing of the rare red list fungi Antrodiella citrinella (Flaviporus citrinellus).</title>
        <authorList>
            <person name="Buettner E."/>
            <person name="Kellner H."/>
        </authorList>
    </citation>
    <scope>NUCLEOTIDE SEQUENCE [LARGE SCALE GENOMIC DNA]</scope>
    <source>
        <strain evidence="1 2">DSM 108506</strain>
    </source>
</reference>
<comment type="caution">
    <text evidence="1">The sequence shown here is derived from an EMBL/GenBank/DDBJ whole genome shotgun (WGS) entry which is preliminary data.</text>
</comment>
<proteinExistence type="predicted"/>
<protein>
    <recommendedName>
        <fullName evidence="3">F-box domain-containing protein</fullName>
    </recommendedName>
</protein>
<organism evidence="1 2">
    <name type="scientific">Antrodiella citrinella</name>
    <dbReference type="NCBI Taxonomy" id="2447956"/>
    <lineage>
        <taxon>Eukaryota</taxon>
        <taxon>Fungi</taxon>
        <taxon>Dikarya</taxon>
        <taxon>Basidiomycota</taxon>
        <taxon>Agaricomycotina</taxon>
        <taxon>Agaricomycetes</taxon>
        <taxon>Polyporales</taxon>
        <taxon>Steccherinaceae</taxon>
        <taxon>Antrodiella</taxon>
    </lineage>
</organism>
<accession>A0A4S4MCJ8</accession>
<dbReference type="EMBL" id="SGPM01000377">
    <property type="protein sequence ID" value="THH23224.1"/>
    <property type="molecule type" value="Genomic_DNA"/>
</dbReference>
<sequence>MLRYFGAYDLPVFPPELVDQTIDYLHDDKPNLKTCSLVSRLWLNSTRHHIFRSTVIVGDSRPGHGFAKFRAFLISHPNIGLHIHELRLQGEVNLSFWRPQLQRLDIFGVRFGGCDEECHGRAFNPDPVSLDQITLVAGSVEDDFADTLDFLRLFGHVQHLYVFELTWCTSDMPNLGAFGRRLHELGPPTQLQVHSLATGHAFNPTSSLLCETLRFTRTVDTLYCLGAECAGWDHIQAVGDLVRDVGPNLLHLHMDPALVLMNEESYNDNHLRWRVLQAHSCLNLKTISLMIILDDHPFTEDLSEEEKRCTSTNIISLISTLEKSASLRHITIKFSFDTEEETPAQVLAAGVDWDKMVSVLNSFEDLEIVQIICADGYDVLEECRPVLLEKLCILHGEGKLKIATLNEENLFGAEL</sequence>
<evidence type="ECO:0000313" key="1">
    <source>
        <dbReference type="EMBL" id="THH23224.1"/>
    </source>
</evidence>
<gene>
    <name evidence="1" type="ORF">EUX98_g7956</name>
</gene>
<name>A0A4S4MCJ8_9APHY</name>
<dbReference type="OrthoDB" id="2724825at2759"/>
<dbReference type="AlphaFoldDB" id="A0A4S4MCJ8"/>
<evidence type="ECO:0008006" key="3">
    <source>
        <dbReference type="Google" id="ProtNLM"/>
    </source>
</evidence>
<dbReference type="Proteomes" id="UP000308730">
    <property type="component" value="Unassembled WGS sequence"/>
</dbReference>
<evidence type="ECO:0000313" key="2">
    <source>
        <dbReference type="Proteomes" id="UP000308730"/>
    </source>
</evidence>
<keyword evidence="2" id="KW-1185">Reference proteome</keyword>